<dbReference type="InterPro" id="IPR052930">
    <property type="entry name" value="TA_antitoxin_MntA"/>
</dbReference>
<dbReference type="EMBL" id="FOOX01000001">
    <property type="protein sequence ID" value="SFF95624.1"/>
    <property type="molecule type" value="Genomic_DNA"/>
</dbReference>
<dbReference type="SUPFAM" id="SSF81301">
    <property type="entry name" value="Nucleotidyltransferase"/>
    <property type="match status" value="1"/>
</dbReference>
<dbReference type="CDD" id="cd05403">
    <property type="entry name" value="NT_KNTase_like"/>
    <property type="match status" value="1"/>
</dbReference>
<evidence type="ECO:0000259" key="1">
    <source>
        <dbReference type="Pfam" id="PF18765"/>
    </source>
</evidence>
<dbReference type="STRING" id="341036.SAMN05660649_00192"/>
<dbReference type="Pfam" id="PF18765">
    <property type="entry name" value="Polbeta"/>
    <property type="match status" value="1"/>
</dbReference>
<keyword evidence="3" id="KW-1185">Reference proteome</keyword>
<dbReference type="PANTHER" id="PTHR43852">
    <property type="entry name" value="NUCLEOTIDYLTRANSFERASE"/>
    <property type="match status" value="1"/>
</dbReference>
<protein>
    <recommendedName>
        <fullName evidence="1">Polymerase beta nucleotidyltransferase domain-containing protein</fullName>
    </recommendedName>
</protein>
<dbReference type="Gene3D" id="3.30.460.10">
    <property type="entry name" value="Beta Polymerase, domain 2"/>
    <property type="match status" value="1"/>
</dbReference>
<dbReference type="RefSeq" id="WP_092467797.1">
    <property type="nucleotide sequence ID" value="NZ_FOOX01000001.1"/>
</dbReference>
<dbReference type="InterPro" id="IPR041633">
    <property type="entry name" value="Polbeta"/>
</dbReference>
<feature type="domain" description="Polymerase beta nucleotidyltransferase" evidence="1">
    <location>
        <begin position="23"/>
        <end position="111"/>
    </location>
</feature>
<evidence type="ECO:0000313" key="2">
    <source>
        <dbReference type="EMBL" id="SFF95624.1"/>
    </source>
</evidence>
<dbReference type="OrthoDB" id="360741at2"/>
<organism evidence="2 3">
    <name type="scientific">Desulfotruncus arcticus DSM 17038</name>
    <dbReference type="NCBI Taxonomy" id="1121424"/>
    <lineage>
        <taxon>Bacteria</taxon>
        <taxon>Bacillati</taxon>
        <taxon>Bacillota</taxon>
        <taxon>Clostridia</taxon>
        <taxon>Eubacteriales</taxon>
        <taxon>Desulfallaceae</taxon>
        <taxon>Desulfotruncus</taxon>
    </lineage>
</organism>
<gene>
    <name evidence="2" type="ORF">SAMN05660649_00192</name>
</gene>
<reference evidence="3" key="1">
    <citation type="submission" date="2016-10" db="EMBL/GenBank/DDBJ databases">
        <authorList>
            <person name="Varghese N."/>
            <person name="Submissions S."/>
        </authorList>
    </citation>
    <scope>NUCLEOTIDE SEQUENCE [LARGE SCALE GENOMIC DNA]</scope>
    <source>
        <strain evidence="3">DSM 17038</strain>
    </source>
</reference>
<dbReference type="InterPro" id="IPR043519">
    <property type="entry name" value="NT_sf"/>
</dbReference>
<evidence type="ECO:0000313" key="3">
    <source>
        <dbReference type="Proteomes" id="UP000199337"/>
    </source>
</evidence>
<dbReference type="PANTHER" id="PTHR43852:SF3">
    <property type="entry name" value="NUCLEOTIDYLTRANSFERASE"/>
    <property type="match status" value="1"/>
</dbReference>
<name>A0A1I2MVN2_9FIRM</name>
<sequence>MAFRHKKYCVLPAEKEKMKSMLTSFMYHRTEICFVYLHGSFVTERSFGDIDIAVNLNTECPGATAYELQLEIALEKIIKYPTDVRILNNAPLSFQYNVIKSGEIIVSRNENKRIEFHVRTIIRYCDFAPLRRNYLKEAFNIEIQPG</sequence>
<dbReference type="AlphaFoldDB" id="A0A1I2MVN2"/>
<proteinExistence type="predicted"/>
<dbReference type="Proteomes" id="UP000199337">
    <property type="component" value="Unassembled WGS sequence"/>
</dbReference>
<accession>A0A1I2MVN2</accession>
<dbReference type="NCBIfam" id="NF047752">
    <property type="entry name" value="MntA_antitoxin"/>
    <property type="match status" value="1"/>
</dbReference>